<proteinExistence type="inferred from homology"/>
<dbReference type="SUPFAM" id="SSF47699">
    <property type="entry name" value="Bifunctional inhibitor/lipid-transfer protein/seed storage 2S albumin"/>
    <property type="match status" value="1"/>
</dbReference>
<dbReference type="GO" id="GO:0006869">
    <property type="term" value="P:lipid transport"/>
    <property type="evidence" value="ECO:0007669"/>
    <property type="project" value="InterPro"/>
</dbReference>
<organism evidence="7 8">
    <name type="scientific">Phtheirospermum japonicum</name>
    <dbReference type="NCBI Taxonomy" id="374723"/>
    <lineage>
        <taxon>Eukaryota</taxon>
        <taxon>Viridiplantae</taxon>
        <taxon>Streptophyta</taxon>
        <taxon>Embryophyta</taxon>
        <taxon>Tracheophyta</taxon>
        <taxon>Spermatophyta</taxon>
        <taxon>Magnoliopsida</taxon>
        <taxon>eudicotyledons</taxon>
        <taxon>Gunneridae</taxon>
        <taxon>Pentapetalae</taxon>
        <taxon>asterids</taxon>
        <taxon>lamiids</taxon>
        <taxon>Lamiales</taxon>
        <taxon>Orobanchaceae</taxon>
        <taxon>Orobanchaceae incertae sedis</taxon>
        <taxon>Phtheirospermum</taxon>
    </lineage>
</organism>
<keyword evidence="5" id="KW-0732">Signal</keyword>
<comment type="caution">
    <text evidence="7">The sequence shown here is derived from an EMBL/GenBank/DDBJ whole genome shotgun (WGS) entry which is preliminary data.</text>
</comment>
<evidence type="ECO:0000313" key="8">
    <source>
        <dbReference type="Proteomes" id="UP000653305"/>
    </source>
</evidence>
<dbReference type="InterPro" id="IPR000528">
    <property type="entry name" value="Plant_nsLTP"/>
</dbReference>
<dbReference type="EMBL" id="BMAC01000143">
    <property type="protein sequence ID" value="GFP87420.1"/>
    <property type="molecule type" value="Genomic_DNA"/>
</dbReference>
<sequence length="124" mass="12625">MAALVKSICMVLIAAVLVVASAPHSEAVIGCGTVVSYVQSCLPYVTNKGPIGGTCCNGVKGLYGAARTTPDRQAVCSCLKSLSNSYGTGVNLGKAAGLPKTCGVNIPYKISPSTDCSKYVQFST</sequence>
<keyword evidence="3 4" id="KW-0446">Lipid-binding</keyword>
<dbReference type="GO" id="GO:0008289">
    <property type="term" value="F:lipid binding"/>
    <property type="evidence" value="ECO:0007669"/>
    <property type="project" value="UniProtKB-KW"/>
</dbReference>
<keyword evidence="8" id="KW-1185">Reference proteome</keyword>
<dbReference type="PRINTS" id="PR00382">
    <property type="entry name" value="LIPIDTRNSFER"/>
</dbReference>
<dbReference type="InterPro" id="IPR036312">
    <property type="entry name" value="Bifun_inhib/LTP/seed_sf"/>
</dbReference>
<name>A0A830BIJ6_9LAMI</name>
<reference evidence="7" key="1">
    <citation type="submission" date="2020-07" db="EMBL/GenBank/DDBJ databases">
        <title>Ethylene signaling mediates host invasion by parasitic plants.</title>
        <authorList>
            <person name="Yoshida S."/>
        </authorList>
    </citation>
    <scope>NUCLEOTIDE SEQUENCE</scope>
    <source>
        <strain evidence="7">Okayama</strain>
    </source>
</reference>
<accession>A0A830BIJ6</accession>
<dbReference type="CDD" id="cd01960">
    <property type="entry name" value="nsLTP1"/>
    <property type="match status" value="1"/>
</dbReference>
<evidence type="ECO:0000256" key="3">
    <source>
        <dbReference type="ARBA" id="ARBA00023121"/>
    </source>
</evidence>
<feature type="domain" description="Bifunctional inhibitor/plant lipid transfer protein/seed storage helical" evidence="6">
    <location>
        <begin position="31"/>
        <end position="116"/>
    </location>
</feature>
<comment type="function">
    <text evidence="4">Plant non-specific lipid-transfer proteins transfer phospholipids as well as galactolipids across membranes. May play a role in wax or cutin deposition in the cell walls of expanding epidermal cells and certain secretory tissues.</text>
</comment>
<feature type="signal peptide" evidence="5">
    <location>
        <begin position="1"/>
        <end position="27"/>
    </location>
</feature>
<evidence type="ECO:0000256" key="5">
    <source>
        <dbReference type="SAM" id="SignalP"/>
    </source>
</evidence>
<dbReference type="Gene3D" id="1.10.110.10">
    <property type="entry name" value="Plant lipid-transfer and hydrophobic proteins"/>
    <property type="match status" value="1"/>
</dbReference>
<dbReference type="AlphaFoldDB" id="A0A830BIJ6"/>
<protein>
    <recommendedName>
        <fullName evidence="4">Non-specific lipid-transfer protein</fullName>
    </recommendedName>
</protein>
<dbReference type="Proteomes" id="UP000653305">
    <property type="component" value="Unassembled WGS sequence"/>
</dbReference>
<evidence type="ECO:0000313" key="7">
    <source>
        <dbReference type="EMBL" id="GFP87420.1"/>
    </source>
</evidence>
<feature type="chain" id="PRO_5032607411" description="Non-specific lipid-transfer protein" evidence="5">
    <location>
        <begin position="28"/>
        <end position="124"/>
    </location>
</feature>
<evidence type="ECO:0000256" key="2">
    <source>
        <dbReference type="ARBA" id="ARBA00022448"/>
    </source>
</evidence>
<dbReference type="SMART" id="SM00499">
    <property type="entry name" value="AAI"/>
    <property type="match status" value="1"/>
</dbReference>
<comment type="similarity">
    <text evidence="1 4">Belongs to the plant LTP family.</text>
</comment>
<dbReference type="OrthoDB" id="1890443at2759"/>
<evidence type="ECO:0000256" key="1">
    <source>
        <dbReference type="ARBA" id="ARBA00009748"/>
    </source>
</evidence>
<dbReference type="PANTHER" id="PTHR33076">
    <property type="entry name" value="NON-SPECIFIC LIPID-TRANSFER PROTEIN 2-RELATED"/>
    <property type="match status" value="1"/>
</dbReference>
<evidence type="ECO:0000256" key="4">
    <source>
        <dbReference type="RuleBase" id="RU000628"/>
    </source>
</evidence>
<evidence type="ECO:0000259" key="6">
    <source>
        <dbReference type="SMART" id="SM00499"/>
    </source>
</evidence>
<keyword evidence="2 4" id="KW-0813">Transport</keyword>
<dbReference type="InterPro" id="IPR016140">
    <property type="entry name" value="Bifunc_inhib/LTP/seed_store"/>
</dbReference>
<gene>
    <name evidence="7" type="ORF">PHJA_000885700</name>
</gene>
<dbReference type="Pfam" id="PF00234">
    <property type="entry name" value="Tryp_alpha_amyl"/>
    <property type="match status" value="1"/>
</dbReference>